<organism evidence="5 6">
    <name type="scientific">Actinophytocola xinjiangensis</name>
    <dbReference type="NCBI Taxonomy" id="485602"/>
    <lineage>
        <taxon>Bacteria</taxon>
        <taxon>Bacillati</taxon>
        <taxon>Actinomycetota</taxon>
        <taxon>Actinomycetes</taxon>
        <taxon>Pseudonocardiales</taxon>
        <taxon>Pseudonocardiaceae</taxon>
    </lineage>
</organism>
<evidence type="ECO:0000256" key="4">
    <source>
        <dbReference type="ARBA" id="ARBA00023186"/>
    </source>
</evidence>
<proteinExistence type="inferred from homology"/>
<reference evidence="5 6" key="1">
    <citation type="submission" date="2016-12" db="EMBL/GenBank/DDBJ databases">
        <title>The draft genome sequence of Actinophytocola xinjiangensis.</title>
        <authorList>
            <person name="Wang W."/>
            <person name="Yuan L."/>
        </authorList>
    </citation>
    <scope>NUCLEOTIDE SEQUENCE [LARGE SCALE GENOMIC DNA]</scope>
    <source>
        <strain evidence="5 6">CGMCC 4.4663</strain>
    </source>
</reference>
<evidence type="ECO:0000256" key="3">
    <source>
        <dbReference type="ARBA" id="ARBA00022490"/>
    </source>
</evidence>
<accession>A0A7Z1AZ83</accession>
<dbReference type="InterPro" id="IPR025734">
    <property type="entry name" value="EspG"/>
</dbReference>
<dbReference type="Proteomes" id="UP000185696">
    <property type="component" value="Unassembled WGS sequence"/>
</dbReference>
<evidence type="ECO:0008006" key="7">
    <source>
        <dbReference type="Google" id="ProtNLM"/>
    </source>
</evidence>
<comment type="caution">
    <text evidence="5">The sequence shown here is derived from an EMBL/GenBank/DDBJ whole genome shotgun (WGS) entry which is preliminary data.</text>
</comment>
<comment type="subcellular location">
    <subcellularLocation>
        <location evidence="1">Cytoplasm</location>
    </subcellularLocation>
</comment>
<protein>
    <recommendedName>
        <fullName evidence="7">ESAT-6 protein secretion system EspG family protein</fullName>
    </recommendedName>
</protein>
<sequence length="251" mass="26668">MGEATTLSHLEYDVLWEHLRLGPFPPVLTVASPGVTVGERAALRDGAWASLAAKGLPDDRLARRLSRLARPEWEIDARLRLSAHGPRTSVLAARVGRSATVAVLDGDALALWAARPDQLVSETVGLLPGHPPGTGASVTLPGAVLDHAAARAGADRLRFVRGLVSQGLGRDESRKLGDVLGGVVRHGSFGAARTPAGGSRRRASHVVSVFDTADGRYVAVRRNDWVTLLPGTEQALTRQLDELLDELTPHP</sequence>
<name>A0A7Z1AZ83_9PSEU</name>
<evidence type="ECO:0000256" key="1">
    <source>
        <dbReference type="ARBA" id="ARBA00004496"/>
    </source>
</evidence>
<evidence type="ECO:0000313" key="5">
    <source>
        <dbReference type="EMBL" id="OLF11640.1"/>
    </source>
</evidence>
<dbReference type="AlphaFoldDB" id="A0A7Z1AZ83"/>
<dbReference type="EMBL" id="MSIF01000004">
    <property type="protein sequence ID" value="OLF11640.1"/>
    <property type="molecule type" value="Genomic_DNA"/>
</dbReference>
<evidence type="ECO:0000313" key="6">
    <source>
        <dbReference type="Proteomes" id="UP000185696"/>
    </source>
</evidence>
<dbReference type="OrthoDB" id="3681944at2"/>
<dbReference type="RefSeq" id="WP_075132875.1">
    <property type="nucleotide sequence ID" value="NZ_MSIF01000004.1"/>
</dbReference>
<gene>
    <name evidence="5" type="ORF">BLA60_11950</name>
</gene>
<dbReference type="Pfam" id="PF14011">
    <property type="entry name" value="ESX-1_EspG"/>
    <property type="match status" value="1"/>
</dbReference>
<keyword evidence="4" id="KW-0143">Chaperone</keyword>
<keyword evidence="3" id="KW-0963">Cytoplasm</keyword>
<comment type="similarity">
    <text evidence="2">Belongs to the EspG family.</text>
</comment>
<keyword evidence="6" id="KW-1185">Reference proteome</keyword>
<evidence type="ECO:0000256" key="2">
    <source>
        <dbReference type="ARBA" id="ARBA00006411"/>
    </source>
</evidence>